<sequence>MSSMNLTEAKSVEYDFKVNGYSATKAGSDGEYPSKRVTVGGYQWEISYTPNCFEQREYWVAIKLVFLGPTTARPAGGSGGGVKASLKCLLVDAQSSWKRAAQWRDASGEYLTCQEKCLPHLFTS</sequence>
<dbReference type="InterPro" id="IPR008974">
    <property type="entry name" value="TRAF-like"/>
</dbReference>
<evidence type="ECO:0000313" key="1">
    <source>
        <dbReference type="EnsemblPlants" id="OPUNC06G21920.1"/>
    </source>
</evidence>
<dbReference type="HOGENOM" id="CLU_130121_0_0_1"/>
<dbReference type="CDD" id="cd00121">
    <property type="entry name" value="MATH"/>
    <property type="match status" value="1"/>
</dbReference>
<dbReference type="InterPro" id="IPR002083">
    <property type="entry name" value="MATH/TRAF_dom"/>
</dbReference>
<reference evidence="1" key="2">
    <citation type="submission" date="2018-05" db="EMBL/GenBank/DDBJ databases">
        <title>OpunRS2 (Oryza punctata Reference Sequence Version 2).</title>
        <authorList>
            <person name="Zhang J."/>
            <person name="Kudrna D."/>
            <person name="Lee S."/>
            <person name="Talag J."/>
            <person name="Welchert J."/>
            <person name="Wing R.A."/>
        </authorList>
    </citation>
    <scope>NUCLEOTIDE SEQUENCE [LARGE SCALE GENOMIC DNA]</scope>
</reference>
<name>A0A0E0LEH1_ORYPU</name>
<evidence type="ECO:0008006" key="3">
    <source>
        <dbReference type="Google" id="ProtNLM"/>
    </source>
</evidence>
<dbReference type="EnsemblPlants" id="OPUNC06G21920.1">
    <property type="protein sequence ID" value="OPUNC06G21920.1"/>
    <property type="gene ID" value="OPUNC06G21920"/>
</dbReference>
<dbReference type="Gramene" id="OPUNC06G21920.1">
    <property type="protein sequence ID" value="OPUNC06G21920.1"/>
    <property type="gene ID" value="OPUNC06G21920"/>
</dbReference>
<dbReference type="Proteomes" id="UP000026962">
    <property type="component" value="Chromosome 6"/>
</dbReference>
<accession>A0A0E0LEH1</accession>
<evidence type="ECO:0000313" key="2">
    <source>
        <dbReference type="Proteomes" id="UP000026962"/>
    </source>
</evidence>
<dbReference type="SUPFAM" id="SSF49599">
    <property type="entry name" value="TRAF domain-like"/>
    <property type="match status" value="1"/>
</dbReference>
<keyword evidence="2" id="KW-1185">Reference proteome</keyword>
<proteinExistence type="predicted"/>
<organism evidence="1">
    <name type="scientific">Oryza punctata</name>
    <name type="common">Red rice</name>
    <dbReference type="NCBI Taxonomy" id="4537"/>
    <lineage>
        <taxon>Eukaryota</taxon>
        <taxon>Viridiplantae</taxon>
        <taxon>Streptophyta</taxon>
        <taxon>Embryophyta</taxon>
        <taxon>Tracheophyta</taxon>
        <taxon>Spermatophyta</taxon>
        <taxon>Magnoliopsida</taxon>
        <taxon>Liliopsida</taxon>
        <taxon>Poales</taxon>
        <taxon>Poaceae</taxon>
        <taxon>BOP clade</taxon>
        <taxon>Oryzoideae</taxon>
        <taxon>Oryzeae</taxon>
        <taxon>Oryzinae</taxon>
        <taxon>Oryza</taxon>
    </lineage>
</organism>
<dbReference type="AlphaFoldDB" id="A0A0E0LEH1"/>
<reference evidence="1" key="1">
    <citation type="submission" date="2015-04" db="UniProtKB">
        <authorList>
            <consortium name="EnsemblPlants"/>
        </authorList>
    </citation>
    <scope>IDENTIFICATION</scope>
</reference>
<protein>
    <recommendedName>
        <fullName evidence="3">MATH domain-containing protein</fullName>
    </recommendedName>
</protein>
<dbReference type="Gene3D" id="2.60.210.10">
    <property type="entry name" value="Apoptosis, Tumor Necrosis Factor Receptor Associated Protein 2, Chain A"/>
    <property type="match status" value="1"/>
</dbReference>